<protein>
    <submittedName>
        <fullName evidence="1">Uncharacterized protein</fullName>
    </submittedName>
</protein>
<proteinExistence type="predicted"/>
<evidence type="ECO:0000313" key="1">
    <source>
        <dbReference type="EMBL" id="CDW44759.1"/>
    </source>
</evidence>
<organism evidence="1">
    <name type="scientific">Lepeophtheirus salmonis</name>
    <name type="common">Salmon louse</name>
    <name type="synonym">Caligus salmonis</name>
    <dbReference type="NCBI Taxonomy" id="72036"/>
    <lineage>
        <taxon>Eukaryota</taxon>
        <taxon>Metazoa</taxon>
        <taxon>Ecdysozoa</taxon>
        <taxon>Arthropoda</taxon>
        <taxon>Crustacea</taxon>
        <taxon>Multicrustacea</taxon>
        <taxon>Hexanauplia</taxon>
        <taxon>Copepoda</taxon>
        <taxon>Siphonostomatoida</taxon>
        <taxon>Caligidae</taxon>
        <taxon>Lepeophtheirus</taxon>
    </lineage>
</organism>
<accession>A0A0K2V2M9</accession>
<reference evidence="1" key="1">
    <citation type="submission" date="2014-05" db="EMBL/GenBank/DDBJ databases">
        <authorList>
            <person name="Chronopoulou M."/>
        </authorList>
    </citation>
    <scope>NUCLEOTIDE SEQUENCE</scope>
    <source>
        <tissue evidence="1">Whole organism</tissue>
    </source>
</reference>
<name>A0A0K2V2M9_LEPSM</name>
<dbReference type="AlphaFoldDB" id="A0A0K2V2M9"/>
<sequence>MECGTSGNTISQKNSSNLLVLDIRVTPFHMIPLYFSPVHSLEDGKELFASLQFSFQVRINLVL</sequence>
<dbReference type="EMBL" id="HACA01027398">
    <property type="protein sequence ID" value="CDW44759.1"/>
    <property type="molecule type" value="Transcribed_RNA"/>
</dbReference>